<dbReference type="InterPro" id="IPR036047">
    <property type="entry name" value="F-box-like_dom_sf"/>
</dbReference>
<dbReference type="AlphaFoldDB" id="I1HEL9"/>
<evidence type="ECO:0000259" key="2">
    <source>
        <dbReference type="Pfam" id="PF12937"/>
    </source>
</evidence>
<feature type="domain" description="F-box" evidence="2">
    <location>
        <begin position="51"/>
        <end position="85"/>
    </location>
</feature>
<accession>I1HEL9</accession>
<dbReference type="OMA" id="GPYACTV"/>
<dbReference type="OrthoDB" id="695544at2759"/>
<protein>
    <recommendedName>
        <fullName evidence="2">F-box domain-containing protein</fullName>
    </recommendedName>
</protein>
<name>I1HEL9_BRADI</name>
<dbReference type="InterPro" id="IPR001810">
    <property type="entry name" value="F-box_dom"/>
</dbReference>
<proteinExistence type="predicted"/>
<evidence type="ECO:0000313" key="5">
    <source>
        <dbReference type="Proteomes" id="UP000008810"/>
    </source>
</evidence>
<dbReference type="RefSeq" id="XP_010233059.1">
    <property type="nucleotide sequence ID" value="XM_010234757.3"/>
</dbReference>
<dbReference type="eggNOG" id="ENOG502R5QA">
    <property type="taxonomic scope" value="Eukaryota"/>
</dbReference>
<dbReference type="EnsemblPlants" id="KQK03966">
    <property type="protein sequence ID" value="KQK03966"/>
    <property type="gene ID" value="BRADI_2g10900v3"/>
</dbReference>
<dbReference type="PANTHER" id="PTHR36140">
    <property type="entry name" value="F-BOX DOMAIN-CONTAINING PROTEIN-RELATED"/>
    <property type="match status" value="1"/>
</dbReference>
<dbReference type="RefSeq" id="XP_024315387.1">
    <property type="nucleotide sequence ID" value="XM_024459619.1"/>
</dbReference>
<feature type="compositionally biased region" description="Basic residues" evidence="1">
    <location>
        <begin position="1"/>
        <end position="13"/>
    </location>
</feature>
<sequence>MPPPRRSRRRRLQRSAEAPRASGGNGWLSVRRGQFKRQDERHGDDGLPISDEALLLVFSGLSGSTVDLARCAASCRRWLRLVSADAAFICREPPRSDRFIRRLALGFFLNNVSGGGAGSPSAPPRFVPMELGASSSLGQQLSLSTLVGDDGVLDSSRVVASRNGRLVLDLRRGKGVGGHVLRLCVCNPMTGDVDFLPPLRRKDSPGPYACTVLTAIDEPRGTDTTTTTTSSYRVLLVYNRRSFTALRCYDSSEGGWGPEAQVTGARIGRKRLGMSRRSVQPPPVMRRGVVFWPGLDFDLLLSTLQPSAAKDDASKLPYAVIAYSSARRRRGYRSNADRLVGLMPDGRLCVIEADSETIRAYYTSCPGYGAIGNCLSSSTKEWCWAIKVALIGPPEYGVHTVKLRWFFENSGVVLFTARNGHTDPNTYVYKLDVETKQVVRVAGGDGESIGEIYGYEMDRVALLASLAR</sequence>
<evidence type="ECO:0000313" key="4">
    <source>
        <dbReference type="EnsemblPlants" id="KQK03966"/>
    </source>
</evidence>
<dbReference type="EMBL" id="CM000881">
    <property type="protein sequence ID" value="KQK03966.1"/>
    <property type="molecule type" value="Genomic_DNA"/>
</dbReference>
<evidence type="ECO:0000313" key="3">
    <source>
        <dbReference type="EMBL" id="KQK03966.1"/>
    </source>
</evidence>
<dbReference type="GeneID" id="104583061"/>
<organism evidence="3">
    <name type="scientific">Brachypodium distachyon</name>
    <name type="common">Purple false brome</name>
    <name type="synonym">Trachynia distachya</name>
    <dbReference type="NCBI Taxonomy" id="15368"/>
    <lineage>
        <taxon>Eukaryota</taxon>
        <taxon>Viridiplantae</taxon>
        <taxon>Streptophyta</taxon>
        <taxon>Embryophyta</taxon>
        <taxon>Tracheophyta</taxon>
        <taxon>Spermatophyta</taxon>
        <taxon>Magnoliopsida</taxon>
        <taxon>Liliopsida</taxon>
        <taxon>Poales</taxon>
        <taxon>Poaceae</taxon>
        <taxon>BOP clade</taxon>
        <taxon>Pooideae</taxon>
        <taxon>Stipodae</taxon>
        <taxon>Brachypodieae</taxon>
        <taxon>Brachypodium</taxon>
    </lineage>
</organism>
<dbReference type="Proteomes" id="UP000008810">
    <property type="component" value="Chromosome 2"/>
</dbReference>
<evidence type="ECO:0000256" key="1">
    <source>
        <dbReference type="SAM" id="MobiDB-lite"/>
    </source>
</evidence>
<reference evidence="4" key="3">
    <citation type="submission" date="2018-08" db="UniProtKB">
        <authorList>
            <consortium name="EnsemblPlants"/>
        </authorList>
    </citation>
    <scope>IDENTIFICATION</scope>
    <source>
        <strain evidence="4">cv. Bd21</strain>
    </source>
</reference>
<reference evidence="3" key="2">
    <citation type="submission" date="2017-06" db="EMBL/GenBank/DDBJ databases">
        <title>WGS assembly of Brachypodium distachyon.</title>
        <authorList>
            <consortium name="The International Brachypodium Initiative"/>
            <person name="Lucas S."/>
            <person name="Harmon-Smith M."/>
            <person name="Lail K."/>
            <person name="Tice H."/>
            <person name="Grimwood J."/>
            <person name="Bruce D."/>
            <person name="Barry K."/>
            <person name="Shu S."/>
            <person name="Lindquist E."/>
            <person name="Wang M."/>
            <person name="Pitluck S."/>
            <person name="Vogel J.P."/>
            <person name="Garvin D.F."/>
            <person name="Mockler T.C."/>
            <person name="Schmutz J."/>
            <person name="Rokhsar D."/>
            <person name="Bevan M.W."/>
        </authorList>
    </citation>
    <scope>NUCLEOTIDE SEQUENCE</scope>
    <source>
        <strain evidence="3">Bd21</strain>
    </source>
</reference>
<feature type="region of interest" description="Disordered" evidence="1">
    <location>
        <begin position="1"/>
        <end position="31"/>
    </location>
</feature>
<dbReference type="PANTHER" id="PTHR36140:SF1">
    <property type="entry name" value="F-BOX DOMAIN CONTAINING PROTEIN, EXPRESSED"/>
    <property type="match status" value="1"/>
</dbReference>
<dbReference type="Pfam" id="PF12937">
    <property type="entry name" value="F-box-like"/>
    <property type="match status" value="1"/>
</dbReference>
<reference evidence="3 4" key="1">
    <citation type="journal article" date="2010" name="Nature">
        <title>Genome sequencing and analysis of the model grass Brachypodium distachyon.</title>
        <authorList>
            <consortium name="International Brachypodium Initiative"/>
        </authorList>
    </citation>
    <scope>NUCLEOTIDE SEQUENCE [LARGE SCALE GENOMIC DNA]</scope>
    <source>
        <strain evidence="3">Bd21</strain>
        <strain evidence="4">cv. Bd21</strain>
    </source>
</reference>
<dbReference type="HOGENOM" id="CLU_049527_0_0_1"/>
<dbReference type="SUPFAM" id="SSF81383">
    <property type="entry name" value="F-box domain"/>
    <property type="match status" value="1"/>
</dbReference>
<dbReference type="KEGG" id="bdi:104583061"/>
<gene>
    <name evidence="4" type="primary">LOC104583061</name>
    <name evidence="3" type="ORF">BRADI_2g10900v3</name>
</gene>
<dbReference type="Gramene" id="KQK03966">
    <property type="protein sequence ID" value="KQK03966"/>
    <property type="gene ID" value="BRADI_2g10900v3"/>
</dbReference>
<keyword evidence="5" id="KW-1185">Reference proteome</keyword>